<gene>
    <name evidence="3" type="ORF">SAMN05444278_102182</name>
</gene>
<protein>
    <recommendedName>
        <fullName evidence="2">TPM domain-containing protein</fullName>
    </recommendedName>
</protein>
<evidence type="ECO:0000256" key="1">
    <source>
        <dbReference type="SAM" id="Phobius"/>
    </source>
</evidence>
<evidence type="ECO:0000313" key="4">
    <source>
        <dbReference type="Proteomes" id="UP000184462"/>
    </source>
</evidence>
<sequence length="268" mass="28658">MYLKSTKNLFVLVVFTLITAISFAQYSIPKIPKTETAVYDKADILDQDEELALTRKLISYADTTSTQIVFVSIKSLQGENINLLAAEWAEKWNIGQQKNDNGLIILMSENDREISIQNGYGLEPYLTDLTTSTIINQIIIPEFKKANYYKGLDQGTSAIFEVLAGKFDPQAIKNKNSDVSWSFLIFPILIVIVIFIIASRRKNNGGGSGGRRSGSPDLFDILVLSSLGRGGFGGGSFGSGSSSGGFGGGFSGGFGGGSFGGGGASGSW</sequence>
<keyword evidence="4" id="KW-1185">Reference proteome</keyword>
<dbReference type="STRING" id="1155689.SAMN05444278_102182"/>
<dbReference type="InterPro" id="IPR007621">
    <property type="entry name" value="TPM_dom"/>
</dbReference>
<dbReference type="Gene3D" id="3.10.310.50">
    <property type="match status" value="1"/>
</dbReference>
<feature type="domain" description="TPM" evidence="2">
    <location>
        <begin position="38"/>
        <end position="161"/>
    </location>
</feature>
<accession>A0A1M4U4N2</accession>
<dbReference type="EMBL" id="FQTW01000002">
    <property type="protein sequence ID" value="SHE51698.1"/>
    <property type="molecule type" value="Genomic_DNA"/>
</dbReference>
<name>A0A1M4U4N2_9FLAO</name>
<dbReference type="OrthoDB" id="9810918at2"/>
<keyword evidence="1" id="KW-0812">Transmembrane</keyword>
<dbReference type="Proteomes" id="UP000184462">
    <property type="component" value="Unassembled WGS sequence"/>
</dbReference>
<evidence type="ECO:0000313" key="3">
    <source>
        <dbReference type="EMBL" id="SHE51698.1"/>
    </source>
</evidence>
<proteinExistence type="predicted"/>
<dbReference type="PANTHER" id="PTHR30373:SF2">
    <property type="entry name" value="UPF0603 PROTEIN YGCG"/>
    <property type="match status" value="1"/>
</dbReference>
<reference evidence="3 4" key="1">
    <citation type="submission" date="2016-11" db="EMBL/GenBank/DDBJ databases">
        <authorList>
            <person name="Jaros S."/>
            <person name="Januszkiewicz K."/>
            <person name="Wedrychowicz H."/>
        </authorList>
    </citation>
    <scope>NUCLEOTIDE SEQUENCE [LARGE SCALE GENOMIC DNA]</scope>
    <source>
        <strain evidence="3 4">DSM 25661</strain>
    </source>
</reference>
<dbReference type="Pfam" id="PF04536">
    <property type="entry name" value="TPM_phosphatase"/>
    <property type="match status" value="1"/>
</dbReference>
<organism evidence="3 4">
    <name type="scientific">Psychroflexus salarius</name>
    <dbReference type="NCBI Taxonomy" id="1155689"/>
    <lineage>
        <taxon>Bacteria</taxon>
        <taxon>Pseudomonadati</taxon>
        <taxon>Bacteroidota</taxon>
        <taxon>Flavobacteriia</taxon>
        <taxon>Flavobacteriales</taxon>
        <taxon>Flavobacteriaceae</taxon>
        <taxon>Psychroflexus</taxon>
    </lineage>
</organism>
<dbReference type="PANTHER" id="PTHR30373">
    <property type="entry name" value="UPF0603 PROTEIN YGCG"/>
    <property type="match status" value="1"/>
</dbReference>
<dbReference type="AlphaFoldDB" id="A0A1M4U4N2"/>
<feature type="transmembrane region" description="Helical" evidence="1">
    <location>
        <begin position="179"/>
        <end position="198"/>
    </location>
</feature>
<keyword evidence="1" id="KW-1133">Transmembrane helix</keyword>
<keyword evidence="1" id="KW-0472">Membrane</keyword>
<evidence type="ECO:0000259" key="2">
    <source>
        <dbReference type="Pfam" id="PF04536"/>
    </source>
</evidence>
<dbReference type="RefSeq" id="WP_073192218.1">
    <property type="nucleotide sequence ID" value="NZ_FQTW01000002.1"/>
</dbReference>